<organism evidence="2 3">
    <name type="scientific">Legionella busanensis</name>
    <dbReference type="NCBI Taxonomy" id="190655"/>
    <lineage>
        <taxon>Bacteria</taxon>
        <taxon>Pseudomonadati</taxon>
        <taxon>Pseudomonadota</taxon>
        <taxon>Gammaproteobacteria</taxon>
        <taxon>Legionellales</taxon>
        <taxon>Legionellaceae</taxon>
        <taxon>Legionella</taxon>
    </lineage>
</organism>
<evidence type="ECO:0000313" key="2">
    <source>
        <dbReference type="EMBL" id="STX52029.1"/>
    </source>
</evidence>
<dbReference type="OrthoDB" id="5291582at2"/>
<keyword evidence="3" id="KW-1185">Reference proteome</keyword>
<dbReference type="AlphaFoldDB" id="A0A378JPB1"/>
<dbReference type="InterPro" id="IPR009040">
    <property type="entry name" value="Ferritin-like_diiron"/>
</dbReference>
<dbReference type="InterPro" id="IPR008331">
    <property type="entry name" value="Ferritin_DPS_dom"/>
</dbReference>
<dbReference type="InterPro" id="IPR012347">
    <property type="entry name" value="Ferritin-like"/>
</dbReference>
<dbReference type="SUPFAM" id="SSF47240">
    <property type="entry name" value="Ferritin-like"/>
    <property type="match status" value="1"/>
</dbReference>
<dbReference type="PROSITE" id="PS50905">
    <property type="entry name" value="FERRITIN_LIKE"/>
    <property type="match status" value="1"/>
</dbReference>
<accession>A0A378JPB1</accession>
<name>A0A378JPB1_9GAMM</name>
<protein>
    <submittedName>
        <fullName evidence="2">Ferritin-like domain</fullName>
    </submittedName>
</protein>
<dbReference type="InterPro" id="IPR009078">
    <property type="entry name" value="Ferritin-like_SF"/>
</dbReference>
<sequence length="234" mass="25964">MAKTVNMGMNHTGTQMSPLDTKRLLDYVKKHPADIKGNETALTKERTNMTSVNNVLGTIPLPGSAKGAIKTGVDKLLGNQPELLIDKLGERLAYERGGVRLYEAAIAKATAFKQPKLVKELKHIRDEEEEHMFLLIDTLKQLGADPTVMTPSADVVGVIAQGPMQVLTDPRTNIAHCLNALLTLELTDNAAWELLIDLLKDSNKADVAKKFQKAFLQEQEHLRIIKTFYKKLLN</sequence>
<dbReference type="GO" id="GO:0008199">
    <property type="term" value="F:ferric iron binding"/>
    <property type="evidence" value="ECO:0007669"/>
    <property type="project" value="InterPro"/>
</dbReference>
<evidence type="ECO:0000259" key="1">
    <source>
        <dbReference type="PROSITE" id="PS50905"/>
    </source>
</evidence>
<proteinExistence type="predicted"/>
<dbReference type="Gene3D" id="1.20.1260.10">
    <property type="match status" value="1"/>
</dbReference>
<dbReference type="EMBL" id="UGOD01000001">
    <property type="protein sequence ID" value="STX52029.1"/>
    <property type="molecule type" value="Genomic_DNA"/>
</dbReference>
<dbReference type="RefSeq" id="WP_115331620.1">
    <property type="nucleotide sequence ID" value="NZ_CAAAHP010000002.1"/>
</dbReference>
<dbReference type="CDD" id="cd00657">
    <property type="entry name" value="Ferritin_like"/>
    <property type="match status" value="1"/>
</dbReference>
<feature type="domain" description="Ferritin-like diiron" evidence="1">
    <location>
        <begin position="168"/>
        <end position="234"/>
    </location>
</feature>
<gene>
    <name evidence="2" type="ORF">NCTC13316_02133</name>
</gene>
<reference evidence="2 3" key="1">
    <citation type="submission" date="2018-06" db="EMBL/GenBank/DDBJ databases">
        <authorList>
            <consortium name="Pathogen Informatics"/>
            <person name="Doyle S."/>
        </authorList>
    </citation>
    <scope>NUCLEOTIDE SEQUENCE [LARGE SCALE GENOMIC DNA]</scope>
    <source>
        <strain evidence="2 3">NCTC13316</strain>
    </source>
</reference>
<dbReference type="Pfam" id="PF00210">
    <property type="entry name" value="Ferritin"/>
    <property type="match status" value="1"/>
</dbReference>
<evidence type="ECO:0000313" key="3">
    <source>
        <dbReference type="Proteomes" id="UP000254794"/>
    </source>
</evidence>
<dbReference type="Proteomes" id="UP000254794">
    <property type="component" value="Unassembled WGS sequence"/>
</dbReference>